<comment type="caution">
    <text evidence="1">The sequence shown here is derived from an EMBL/GenBank/DDBJ whole genome shotgun (WGS) entry which is preliminary data.</text>
</comment>
<evidence type="ECO:0008006" key="3">
    <source>
        <dbReference type="Google" id="ProtNLM"/>
    </source>
</evidence>
<evidence type="ECO:0000313" key="2">
    <source>
        <dbReference type="Proteomes" id="UP000660668"/>
    </source>
</evidence>
<sequence length="263" mass="28913">MATLDKRRIPKPTALEAFEINMADARHLVRMAQALTNTRVHRMRKELRKRVGEALKVPAKDWESLDCLQSANLFVTFLPGSDVKRSDFDDPRPLLRQALVAACAAGETYLADRAMELVGPLLNAGKATARLRGIPMNLGVWLEIDAKYERKKWGLRGQVIEPFVREQASTAPTKVGHLLSMLGVDSWSSKIDHECGFAKGGTVEFLDRLTTRRNKIAHEGDRSGRGRALLTADEVTADLAELELVIHAIHTVTGGKPSGAGST</sequence>
<proteinExistence type="predicted"/>
<reference evidence="1" key="1">
    <citation type="submission" date="2020-11" db="EMBL/GenBank/DDBJ databases">
        <title>Nocardioides cynanchi sp. nov., isolated from soil of rhizosphere of Cynanchum wilfordii.</title>
        <authorList>
            <person name="Lee J.-S."/>
            <person name="Suh M.K."/>
            <person name="Kim J.-S."/>
        </authorList>
    </citation>
    <scope>NUCLEOTIDE SEQUENCE</scope>
    <source>
        <strain evidence="1">KCTC 19276</strain>
    </source>
</reference>
<dbReference type="Proteomes" id="UP000660668">
    <property type="component" value="Unassembled WGS sequence"/>
</dbReference>
<dbReference type="AlphaFoldDB" id="A0A930VKQ9"/>
<protein>
    <recommendedName>
        <fullName evidence="3">RiboL-PSP-HEPN domain-containing protein</fullName>
    </recommendedName>
</protein>
<keyword evidence="2" id="KW-1185">Reference proteome</keyword>
<accession>A0A930VKQ9</accession>
<name>A0A930VKQ9_9ACTN</name>
<evidence type="ECO:0000313" key="1">
    <source>
        <dbReference type="EMBL" id="MBF4766628.1"/>
    </source>
</evidence>
<dbReference type="EMBL" id="JADKPO010000002">
    <property type="protein sequence ID" value="MBF4766628.1"/>
    <property type="molecule type" value="Genomic_DNA"/>
</dbReference>
<dbReference type="RefSeq" id="WP_194694783.1">
    <property type="nucleotide sequence ID" value="NZ_JADKPO010000002.1"/>
</dbReference>
<gene>
    <name evidence="1" type="ORF">ISU10_02460</name>
</gene>
<organism evidence="1 2">
    <name type="scientific">Nocardioides agariphilus</name>
    <dbReference type="NCBI Taxonomy" id="433664"/>
    <lineage>
        <taxon>Bacteria</taxon>
        <taxon>Bacillati</taxon>
        <taxon>Actinomycetota</taxon>
        <taxon>Actinomycetes</taxon>
        <taxon>Propionibacteriales</taxon>
        <taxon>Nocardioidaceae</taxon>
        <taxon>Nocardioides</taxon>
    </lineage>
</organism>